<dbReference type="SUPFAM" id="SSF53383">
    <property type="entry name" value="PLP-dependent transferases"/>
    <property type="match status" value="1"/>
</dbReference>
<organism evidence="2 3">
    <name type="scientific">Hamadaea flava</name>
    <dbReference type="NCBI Taxonomy" id="1742688"/>
    <lineage>
        <taxon>Bacteria</taxon>
        <taxon>Bacillati</taxon>
        <taxon>Actinomycetota</taxon>
        <taxon>Actinomycetes</taxon>
        <taxon>Micromonosporales</taxon>
        <taxon>Micromonosporaceae</taxon>
        <taxon>Hamadaea</taxon>
    </lineage>
</organism>
<dbReference type="GO" id="GO:0008483">
    <property type="term" value="F:transaminase activity"/>
    <property type="evidence" value="ECO:0007669"/>
    <property type="project" value="UniProtKB-KW"/>
</dbReference>
<proteinExistence type="predicted"/>
<reference evidence="3" key="1">
    <citation type="journal article" date="2019" name="Int. J. Syst. Evol. Microbiol.">
        <title>The Global Catalogue of Microorganisms (GCM) 10K type strain sequencing project: providing services to taxonomists for standard genome sequencing and annotation.</title>
        <authorList>
            <consortium name="The Broad Institute Genomics Platform"/>
            <consortium name="The Broad Institute Genome Sequencing Center for Infectious Disease"/>
            <person name="Wu L."/>
            <person name="Ma J."/>
        </authorList>
    </citation>
    <scope>NUCLEOTIDE SEQUENCE [LARGE SCALE GENOMIC DNA]</scope>
    <source>
        <strain evidence="3">CGMCC 4.7289</strain>
    </source>
</reference>
<feature type="domain" description="Aminotransferase class V" evidence="1">
    <location>
        <begin position="55"/>
        <end position="296"/>
    </location>
</feature>
<evidence type="ECO:0000313" key="3">
    <source>
        <dbReference type="Proteomes" id="UP001595816"/>
    </source>
</evidence>
<dbReference type="Pfam" id="PF00266">
    <property type="entry name" value="Aminotran_5"/>
    <property type="match status" value="1"/>
</dbReference>
<keyword evidence="3" id="KW-1185">Reference proteome</keyword>
<dbReference type="PANTHER" id="PTHR43586">
    <property type="entry name" value="CYSTEINE DESULFURASE"/>
    <property type="match status" value="1"/>
</dbReference>
<name>A0ABV8LK20_9ACTN</name>
<evidence type="ECO:0000259" key="1">
    <source>
        <dbReference type="Pfam" id="PF00266"/>
    </source>
</evidence>
<comment type="caution">
    <text evidence="2">The sequence shown here is derived from an EMBL/GenBank/DDBJ whole genome shotgun (WGS) entry which is preliminary data.</text>
</comment>
<dbReference type="InterPro" id="IPR000192">
    <property type="entry name" value="Aminotrans_V_dom"/>
</dbReference>
<dbReference type="Gene3D" id="3.90.1150.10">
    <property type="entry name" value="Aspartate Aminotransferase, domain 1"/>
    <property type="match status" value="1"/>
</dbReference>
<dbReference type="RefSeq" id="WP_253754738.1">
    <property type="nucleotide sequence ID" value="NZ_JAMZDZ010000001.1"/>
</dbReference>
<evidence type="ECO:0000313" key="2">
    <source>
        <dbReference type="EMBL" id="MFC4131317.1"/>
    </source>
</evidence>
<dbReference type="EMBL" id="JBHSAY010000006">
    <property type="protein sequence ID" value="MFC4131317.1"/>
    <property type="molecule type" value="Genomic_DNA"/>
</dbReference>
<dbReference type="InterPro" id="IPR015422">
    <property type="entry name" value="PyrdxlP-dep_Trfase_small"/>
</dbReference>
<dbReference type="Gene3D" id="3.40.640.10">
    <property type="entry name" value="Type I PLP-dependent aspartate aminotransferase-like (Major domain)"/>
    <property type="match status" value="1"/>
</dbReference>
<protein>
    <submittedName>
        <fullName evidence="2">Aminotransferase class V-fold PLP-dependent enzyme</fullName>
    </submittedName>
</protein>
<dbReference type="InterPro" id="IPR015424">
    <property type="entry name" value="PyrdxlP-dep_Trfase"/>
</dbReference>
<dbReference type="PANTHER" id="PTHR43586:SF21">
    <property type="entry name" value="PYRIDOXAL PHOSPHATE (PLP)-DEPENDENT ASPARTATE AMINOTRANSFERASE SUPERFAMILY"/>
    <property type="match status" value="1"/>
</dbReference>
<keyword evidence="2" id="KW-0032">Aminotransferase</keyword>
<dbReference type="Proteomes" id="UP001595816">
    <property type="component" value="Unassembled WGS sequence"/>
</dbReference>
<keyword evidence="2" id="KW-0808">Transferase</keyword>
<sequence length="347" mass="36838">MDTATWTPPALWQPEPGWLNTASYGLPPEPAWQAMQAAQADWRTGRTSWEGWDAATQRAREVFARLIGVDAADVAVGAQVSQLLAPVAAALPDGATVLVPDIEFTSNVFPWAVHADRGVTVRTASLDGYLDAIVPGVDVVAFALVQSANGRVADLAAISAAARAVGALVVVDATQATGWLPYDGSLADVVAVGAYKWLMSPRGSGFAYLAPRVRERVRPILAGWYAGDDPHGSYYGMPLRLAKDARAFDLSPAWFPWVGTAPALEVIEDIGVERIHAHNLRLANRFLRELGQEPGDSAIVTVDVPDAQQKLERAGIRAAVRAGGVRASFHVYSTDADVDAAVAALLG</sequence>
<accession>A0ABV8LK20</accession>
<dbReference type="InterPro" id="IPR015421">
    <property type="entry name" value="PyrdxlP-dep_Trfase_major"/>
</dbReference>
<gene>
    <name evidence="2" type="ORF">ACFOZ4_11955</name>
</gene>